<feature type="domain" description="HTH lacI-type" evidence="4">
    <location>
        <begin position="5"/>
        <end position="57"/>
    </location>
</feature>
<dbReference type="PANTHER" id="PTHR30146:SF152">
    <property type="entry name" value="TRANSCRIPTIONAL REGULATORY PROTEIN"/>
    <property type="match status" value="1"/>
</dbReference>
<evidence type="ECO:0000313" key="6">
    <source>
        <dbReference type="Proteomes" id="UP000008793"/>
    </source>
</evidence>
<dbReference type="Gene3D" id="3.40.50.2300">
    <property type="match status" value="2"/>
</dbReference>
<evidence type="ECO:0000256" key="2">
    <source>
        <dbReference type="ARBA" id="ARBA00023125"/>
    </source>
</evidence>
<dbReference type="InterPro" id="IPR028082">
    <property type="entry name" value="Peripla_BP_I"/>
</dbReference>
<dbReference type="PROSITE" id="PS50932">
    <property type="entry name" value="HTH_LACI_2"/>
    <property type="match status" value="1"/>
</dbReference>
<dbReference type="SMART" id="SM00354">
    <property type="entry name" value="HTH_LACI"/>
    <property type="match status" value="1"/>
</dbReference>
<dbReference type="STRING" id="634500.EbC_22650"/>
<dbReference type="GO" id="GO:0003700">
    <property type="term" value="F:DNA-binding transcription factor activity"/>
    <property type="evidence" value="ECO:0007669"/>
    <property type="project" value="TreeGrafter"/>
</dbReference>
<dbReference type="InterPro" id="IPR010982">
    <property type="entry name" value="Lambda_DNA-bd_dom_sf"/>
</dbReference>
<dbReference type="Proteomes" id="UP000008793">
    <property type="component" value="Chromosome"/>
</dbReference>
<sequence length="342" mass="37303">MASTPTMTDIAREAGVGVATVDRVINQRAPVKAATRQRVLAAARTLGFISDKISLSADSPPSCRTAYILLDSGAVFYREFSEQLLLHTARCDRLANDPELIYLNVNATETIAATIIALSDRVDVIGLVAIDHPLVNHAIGVAREKGVRVYSLFSELTASGSAGYIGLDNRKAGRTAAWALSRLCQQPGKIGILLGDHRFLCQETSEISFRSYFREKTSGFTILEPLRCHEDDRLAEQATRELLANHPDLVALYVPSGGVEGVVKALLAEKQRTNRLLTVVCHGPIASAQRALLEGVVEVFIWHRMATLAAGITGAIAEDFDSQARGNQQRYLPFELMTLENF</sequence>
<evidence type="ECO:0000256" key="1">
    <source>
        <dbReference type="ARBA" id="ARBA00023015"/>
    </source>
</evidence>
<dbReference type="KEGG" id="ebi:EbC_22650"/>
<dbReference type="SUPFAM" id="SSF53822">
    <property type="entry name" value="Periplasmic binding protein-like I"/>
    <property type="match status" value="1"/>
</dbReference>
<dbReference type="GeneID" id="90512272"/>
<dbReference type="Pfam" id="PF13407">
    <property type="entry name" value="Peripla_BP_4"/>
    <property type="match status" value="1"/>
</dbReference>
<dbReference type="SUPFAM" id="SSF47413">
    <property type="entry name" value="lambda repressor-like DNA-binding domains"/>
    <property type="match status" value="1"/>
</dbReference>
<dbReference type="AlphaFoldDB" id="D8MSI9"/>
<dbReference type="PROSITE" id="PS00356">
    <property type="entry name" value="HTH_LACI_1"/>
    <property type="match status" value="1"/>
</dbReference>
<dbReference type="CDD" id="cd01392">
    <property type="entry name" value="HTH_LacI"/>
    <property type="match status" value="1"/>
</dbReference>
<accession>D8MSI9</accession>
<dbReference type="Gene3D" id="1.10.260.40">
    <property type="entry name" value="lambda repressor-like DNA-binding domains"/>
    <property type="match status" value="1"/>
</dbReference>
<dbReference type="eggNOG" id="COG1879">
    <property type="taxonomic scope" value="Bacteria"/>
</dbReference>
<protein>
    <submittedName>
        <fullName evidence="5">Transcriptional regulator, LacI family</fullName>
    </submittedName>
</protein>
<keyword evidence="1" id="KW-0805">Transcription regulation</keyword>
<organism evidence="6">
    <name type="scientific">Erwinia billingiae (strain Eb661)</name>
    <dbReference type="NCBI Taxonomy" id="634500"/>
    <lineage>
        <taxon>Bacteria</taxon>
        <taxon>Pseudomonadati</taxon>
        <taxon>Pseudomonadota</taxon>
        <taxon>Gammaproteobacteria</taxon>
        <taxon>Enterobacterales</taxon>
        <taxon>Erwiniaceae</taxon>
        <taxon>Erwinia</taxon>
    </lineage>
</organism>
<dbReference type="GO" id="GO:0055085">
    <property type="term" value="P:transmembrane transport"/>
    <property type="evidence" value="ECO:0007669"/>
    <property type="project" value="UniProtKB-ARBA"/>
</dbReference>
<keyword evidence="2" id="KW-0238">DNA-binding</keyword>
<evidence type="ECO:0000259" key="4">
    <source>
        <dbReference type="PROSITE" id="PS50932"/>
    </source>
</evidence>
<dbReference type="CDD" id="cd06307">
    <property type="entry name" value="PBP1_sugar_binding"/>
    <property type="match status" value="1"/>
</dbReference>
<proteinExistence type="predicted"/>
<keyword evidence="6" id="KW-1185">Reference proteome</keyword>
<dbReference type="PANTHER" id="PTHR30146">
    <property type="entry name" value="LACI-RELATED TRANSCRIPTIONAL REPRESSOR"/>
    <property type="match status" value="1"/>
</dbReference>
<keyword evidence="3" id="KW-0804">Transcription</keyword>
<dbReference type="GO" id="GO:0000976">
    <property type="term" value="F:transcription cis-regulatory region binding"/>
    <property type="evidence" value="ECO:0007669"/>
    <property type="project" value="TreeGrafter"/>
</dbReference>
<dbReference type="InterPro" id="IPR025997">
    <property type="entry name" value="SBP_2_dom"/>
</dbReference>
<gene>
    <name evidence="5" type="ordered locus">EbC_22650</name>
</gene>
<dbReference type="InterPro" id="IPR000843">
    <property type="entry name" value="HTH_LacI"/>
</dbReference>
<dbReference type="EMBL" id="FP236843">
    <property type="protein sequence ID" value="CAX59796.1"/>
    <property type="molecule type" value="Genomic_DNA"/>
</dbReference>
<evidence type="ECO:0000313" key="5">
    <source>
        <dbReference type="EMBL" id="CAX59796.1"/>
    </source>
</evidence>
<evidence type="ECO:0000256" key="3">
    <source>
        <dbReference type="ARBA" id="ARBA00023163"/>
    </source>
</evidence>
<dbReference type="Pfam" id="PF00356">
    <property type="entry name" value="LacI"/>
    <property type="match status" value="1"/>
</dbReference>
<dbReference type="RefSeq" id="WP_013202283.1">
    <property type="nucleotide sequence ID" value="NC_014306.1"/>
</dbReference>
<name>D8MSI9_ERWBE</name>
<reference evidence="5 6" key="1">
    <citation type="journal article" date="2010" name="BMC Genomics">
        <title>Genome comparison of the epiphytic bacteria Erwinia billingiae and E. tasmaniensis with the pear pathogen E. pyrifoliae.</title>
        <authorList>
            <person name="Kube M."/>
            <person name="Migdoll A.M."/>
            <person name="Gehring I."/>
            <person name="Heitmann K."/>
            <person name="Mayer Y."/>
            <person name="Kuhl H."/>
            <person name="Knaust F."/>
            <person name="Geider K."/>
            <person name="Reinhardt R."/>
        </authorList>
    </citation>
    <scope>NUCLEOTIDE SEQUENCE [LARGE SCALE GENOMIC DNA]</scope>
    <source>
        <strain evidence="5 6">Eb661</strain>
    </source>
</reference>
<dbReference type="HOGENOM" id="CLU_037628_0_0_6"/>